<dbReference type="PANTHER" id="PTHR14187">
    <property type="entry name" value="ALPHA KINASE/ELONGATION FACTOR 2 KINASE"/>
    <property type="match status" value="1"/>
</dbReference>
<feature type="non-terminal residue" evidence="1">
    <location>
        <position position="1"/>
    </location>
</feature>
<evidence type="ECO:0000313" key="1">
    <source>
        <dbReference type="EMBL" id="KAL0574104.1"/>
    </source>
</evidence>
<keyword evidence="2" id="KW-1185">Reference proteome</keyword>
<comment type="caution">
    <text evidence="1">The sequence shown here is derived from an EMBL/GenBank/DDBJ whole genome shotgun (WGS) entry which is preliminary data.</text>
</comment>
<dbReference type="EMBL" id="JBAHYK010000431">
    <property type="protein sequence ID" value="KAL0574104.1"/>
    <property type="molecule type" value="Genomic_DNA"/>
</dbReference>
<dbReference type="PANTHER" id="PTHR14187:SF5">
    <property type="entry name" value="HEAT SHOCK 70 KDA PROTEIN 12A"/>
    <property type="match status" value="1"/>
</dbReference>
<dbReference type="CDD" id="cd10170">
    <property type="entry name" value="ASKHA_NBD_HSP70"/>
    <property type="match status" value="1"/>
</dbReference>
<accession>A0ABR3FG36</accession>
<organism evidence="1 2">
    <name type="scientific">Marasmius crinis-equi</name>
    <dbReference type="NCBI Taxonomy" id="585013"/>
    <lineage>
        <taxon>Eukaryota</taxon>
        <taxon>Fungi</taxon>
        <taxon>Dikarya</taxon>
        <taxon>Basidiomycota</taxon>
        <taxon>Agaricomycotina</taxon>
        <taxon>Agaricomycetes</taxon>
        <taxon>Agaricomycetidae</taxon>
        <taxon>Agaricales</taxon>
        <taxon>Marasmiineae</taxon>
        <taxon>Marasmiaceae</taxon>
        <taxon>Marasmius</taxon>
    </lineage>
</organism>
<gene>
    <name evidence="1" type="ORF">V5O48_007863</name>
</gene>
<name>A0ABR3FG36_9AGAR</name>
<dbReference type="InterPro" id="IPR043129">
    <property type="entry name" value="ATPase_NBD"/>
</dbReference>
<sequence length="244" mass="27680">KLKDSKYSSHEDIARMAQVFDKTTKLSFRSEADTGYIQFGSLRDKDLSVGINRGQMKIPGDIMRLFFAPSVQEILDAVQEQMKEADVPVSAVFLVGGFAASDYLFSTLQKTLDQLKLTFSRPDGFVNKAVADGAVSFYLDHMVSARVARFTYGVECSTSYMPSDPEHRKRSHTLYTDVAGYQLVPDHFDHILVKGHRVNEETEFRRTYHRLALKAEPLRDISVEILHYRGHDKAPKWLDVDPSA</sequence>
<proteinExistence type="predicted"/>
<evidence type="ECO:0000313" key="2">
    <source>
        <dbReference type="Proteomes" id="UP001465976"/>
    </source>
</evidence>
<reference evidence="1 2" key="1">
    <citation type="submission" date="2024-02" db="EMBL/GenBank/DDBJ databases">
        <title>A draft genome for the cacao thread blight pathogen Marasmius crinis-equi.</title>
        <authorList>
            <person name="Cohen S.P."/>
            <person name="Baruah I.K."/>
            <person name="Amoako-Attah I."/>
            <person name="Bukari Y."/>
            <person name="Meinhardt L.W."/>
            <person name="Bailey B.A."/>
        </authorList>
    </citation>
    <scope>NUCLEOTIDE SEQUENCE [LARGE SCALE GENOMIC DNA]</scope>
    <source>
        <strain evidence="1 2">GH-76</strain>
    </source>
</reference>
<protein>
    <submittedName>
        <fullName evidence="1">Uncharacterized protein</fullName>
    </submittedName>
</protein>
<dbReference type="SUPFAM" id="SSF53067">
    <property type="entry name" value="Actin-like ATPase domain"/>
    <property type="match status" value="1"/>
</dbReference>
<dbReference type="Proteomes" id="UP001465976">
    <property type="component" value="Unassembled WGS sequence"/>
</dbReference>